<evidence type="ECO:0000256" key="1">
    <source>
        <dbReference type="ARBA" id="ARBA00026101"/>
    </source>
</evidence>
<dbReference type="EMBL" id="KN831773">
    <property type="protein sequence ID" value="KIM44486.1"/>
    <property type="molecule type" value="Genomic_DNA"/>
</dbReference>
<feature type="region of interest" description="Disordered" evidence="2">
    <location>
        <begin position="220"/>
        <end position="253"/>
    </location>
</feature>
<dbReference type="NCBIfam" id="TIGR00125">
    <property type="entry name" value="cyt_tran_rel"/>
    <property type="match status" value="1"/>
</dbReference>
<evidence type="ECO:0000256" key="2">
    <source>
        <dbReference type="SAM" id="MobiDB-lite"/>
    </source>
</evidence>
<dbReference type="InterPro" id="IPR004821">
    <property type="entry name" value="Cyt_trans-like"/>
</dbReference>
<dbReference type="AlphaFoldDB" id="A0A0C3CL24"/>
<dbReference type="InterPro" id="IPR014729">
    <property type="entry name" value="Rossmann-like_a/b/a_fold"/>
</dbReference>
<dbReference type="SUPFAM" id="SSF52374">
    <property type="entry name" value="Nucleotidylyl transferase"/>
    <property type="match status" value="1"/>
</dbReference>
<name>A0A0C3CL24_HEBCY</name>
<dbReference type="Gene3D" id="3.40.50.620">
    <property type="entry name" value="HUPs"/>
    <property type="match status" value="1"/>
</dbReference>
<organism evidence="4 5">
    <name type="scientific">Hebeloma cylindrosporum</name>
    <dbReference type="NCBI Taxonomy" id="76867"/>
    <lineage>
        <taxon>Eukaryota</taxon>
        <taxon>Fungi</taxon>
        <taxon>Dikarya</taxon>
        <taxon>Basidiomycota</taxon>
        <taxon>Agaricomycotina</taxon>
        <taxon>Agaricomycetes</taxon>
        <taxon>Agaricomycetidae</taxon>
        <taxon>Agaricales</taxon>
        <taxon>Agaricineae</taxon>
        <taxon>Hymenogastraceae</taxon>
        <taxon>Hebeloma</taxon>
    </lineage>
</organism>
<dbReference type="Proteomes" id="UP000053424">
    <property type="component" value="Unassembled WGS sequence"/>
</dbReference>
<dbReference type="GO" id="GO:0031210">
    <property type="term" value="F:phosphatidylcholine binding"/>
    <property type="evidence" value="ECO:0007669"/>
    <property type="project" value="TreeGrafter"/>
</dbReference>
<dbReference type="InterPro" id="IPR045049">
    <property type="entry name" value="Pcy1-like"/>
</dbReference>
<dbReference type="EC" id="2.7.7.15" evidence="1"/>
<keyword evidence="5" id="KW-1185">Reference proteome</keyword>
<dbReference type="GO" id="GO:0004105">
    <property type="term" value="F:choline-phosphate cytidylyltransferase activity"/>
    <property type="evidence" value="ECO:0007669"/>
    <property type="project" value="UniProtKB-EC"/>
</dbReference>
<reference evidence="4 5" key="1">
    <citation type="submission" date="2014-04" db="EMBL/GenBank/DDBJ databases">
        <authorList>
            <consortium name="DOE Joint Genome Institute"/>
            <person name="Kuo A."/>
            <person name="Gay G."/>
            <person name="Dore J."/>
            <person name="Kohler A."/>
            <person name="Nagy L.G."/>
            <person name="Floudas D."/>
            <person name="Copeland A."/>
            <person name="Barry K.W."/>
            <person name="Cichocki N."/>
            <person name="Veneault-Fourrey C."/>
            <person name="LaButti K."/>
            <person name="Lindquist E.A."/>
            <person name="Lipzen A."/>
            <person name="Lundell T."/>
            <person name="Morin E."/>
            <person name="Murat C."/>
            <person name="Sun H."/>
            <person name="Tunlid A."/>
            <person name="Henrissat B."/>
            <person name="Grigoriev I.V."/>
            <person name="Hibbett D.S."/>
            <person name="Martin F."/>
            <person name="Nordberg H.P."/>
            <person name="Cantor M.N."/>
            <person name="Hua S.X."/>
        </authorList>
    </citation>
    <scope>NUCLEOTIDE SEQUENCE [LARGE SCALE GENOMIC DNA]</scope>
    <source>
        <strain evidence="5">h7</strain>
    </source>
</reference>
<feature type="domain" description="Cytidyltransferase-like" evidence="3">
    <location>
        <begin position="79"/>
        <end position="178"/>
    </location>
</feature>
<feature type="compositionally biased region" description="Polar residues" evidence="2">
    <location>
        <begin position="220"/>
        <end position="239"/>
    </location>
</feature>
<dbReference type="PANTHER" id="PTHR10739">
    <property type="entry name" value="CYTIDYLYLTRANSFERASE"/>
    <property type="match status" value="1"/>
</dbReference>
<dbReference type="HOGENOM" id="CLU_034585_1_1_1"/>
<reference evidence="5" key="2">
    <citation type="submission" date="2015-01" db="EMBL/GenBank/DDBJ databases">
        <title>Evolutionary Origins and Diversification of the Mycorrhizal Mutualists.</title>
        <authorList>
            <consortium name="DOE Joint Genome Institute"/>
            <consortium name="Mycorrhizal Genomics Consortium"/>
            <person name="Kohler A."/>
            <person name="Kuo A."/>
            <person name="Nagy L.G."/>
            <person name="Floudas D."/>
            <person name="Copeland A."/>
            <person name="Barry K.W."/>
            <person name="Cichocki N."/>
            <person name="Veneault-Fourrey C."/>
            <person name="LaButti K."/>
            <person name="Lindquist E.A."/>
            <person name="Lipzen A."/>
            <person name="Lundell T."/>
            <person name="Morin E."/>
            <person name="Murat C."/>
            <person name="Riley R."/>
            <person name="Ohm R."/>
            <person name="Sun H."/>
            <person name="Tunlid A."/>
            <person name="Henrissat B."/>
            <person name="Grigoriev I.V."/>
            <person name="Hibbett D.S."/>
            <person name="Martin F."/>
        </authorList>
    </citation>
    <scope>NUCLEOTIDE SEQUENCE [LARGE SCALE GENOMIC DNA]</scope>
    <source>
        <strain evidence="5">h7</strain>
    </source>
</reference>
<sequence length="253" mass="28528">MDSSNVLSDDDYDVISNPGSASLDSSMCLEETVCELPAFQEAQDRFETVRWNACEIQAYIRKGLGISQPIPLGKAVRIYVDGSFDAFDVGHALQLRQAKLAFPSVYLIVGVFSDDVLQQNNSKTSWPDVERIEFVRHSRWVNEVIKDAPWEVTLQFLKDHRINFVAIDEGTSVDPACDKARIKAYDELKKHGTLFSFQICMLIMNMWIVDKIIKTRRTVGLSQRSRPPITPSQRATPTLASPPEDFTQHAGGY</sequence>
<dbReference type="GO" id="GO:0005635">
    <property type="term" value="C:nuclear envelope"/>
    <property type="evidence" value="ECO:0007669"/>
    <property type="project" value="TreeGrafter"/>
</dbReference>
<dbReference type="STRING" id="686832.A0A0C3CL24"/>
<evidence type="ECO:0000313" key="4">
    <source>
        <dbReference type="EMBL" id="KIM44486.1"/>
    </source>
</evidence>
<evidence type="ECO:0000313" key="5">
    <source>
        <dbReference type="Proteomes" id="UP000053424"/>
    </source>
</evidence>
<gene>
    <name evidence="4" type="ORF">M413DRAFT_442459</name>
</gene>
<protein>
    <recommendedName>
        <fullName evidence="1">choline-phosphate cytidylyltransferase</fullName>
        <ecNumber evidence="1">2.7.7.15</ecNumber>
    </recommendedName>
</protein>
<dbReference type="Pfam" id="PF01467">
    <property type="entry name" value="CTP_transf_like"/>
    <property type="match status" value="1"/>
</dbReference>
<dbReference type="OrthoDB" id="17102at2759"/>
<proteinExistence type="predicted"/>
<evidence type="ECO:0000259" key="3">
    <source>
        <dbReference type="Pfam" id="PF01467"/>
    </source>
</evidence>
<accession>A0A0C3CL24</accession>
<dbReference type="PANTHER" id="PTHR10739:SF13">
    <property type="entry name" value="CHOLINE-PHOSPHATE CYTIDYLYLTRANSFERASE"/>
    <property type="match status" value="1"/>
</dbReference>